<feature type="region of interest" description="Disordered" evidence="3">
    <location>
        <begin position="105"/>
        <end position="129"/>
    </location>
</feature>
<evidence type="ECO:0000313" key="4">
    <source>
        <dbReference type="EMBL" id="QIB74104.1"/>
    </source>
</evidence>
<dbReference type="InterPro" id="IPR035439">
    <property type="entry name" value="UPF0145_dom_sf"/>
</dbReference>
<dbReference type="RefSeq" id="WP_163486063.1">
    <property type="nucleotide sequence ID" value="NZ_CP048739.1"/>
</dbReference>
<evidence type="ECO:0000313" key="5">
    <source>
        <dbReference type="Proteomes" id="UP000465846"/>
    </source>
</evidence>
<evidence type="ECO:0000256" key="1">
    <source>
        <dbReference type="ARBA" id="ARBA00010751"/>
    </source>
</evidence>
<proteinExistence type="inferred from homology"/>
<organism evidence="4 5">
    <name type="scientific">Halogeometricum borinquense</name>
    <dbReference type="NCBI Taxonomy" id="60847"/>
    <lineage>
        <taxon>Archaea</taxon>
        <taxon>Methanobacteriati</taxon>
        <taxon>Methanobacteriota</taxon>
        <taxon>Stenosarchaea group</taxon>
        <taxon>Halobacteria</taxon>
        <taxon>Halobacteriales</taxon>
        <taxon>Haloferacaceae</taxon>
        <taxon>Halogeometricum</taxon>
    </lineage>
</organism>
<dbReference type="GeneID" id="44079183"/>
<dbReference type="EMBL" id="CP048739">
    <property type="protein sequence ID" value="QIB74104.1"/>
    <property type="molecule type" value="Genomic_DNA"/>
</dbReference>
<dbReference type="PANTHER" id="PTHR34068:SF2">
    <property type="entry name" value="UPF0145 PROTEIN SCO3412"/>
    <property type="match status" value="1"/>
</dbReference>
<dbReference type="Proteomes" id="UP000465846">
    <property type="component" value="Chromosome"/>
</dbReference>
<protein>
    <recommendedName>
        <fullName evidence="2">UPF0145 protein G3I44_07240</fullName>
    </recommendedName>
</protein>
<dbReference type="HAMAP" id="MF_00338">
    <property type="entry name" value="UPF0145"/>
    <property type="match status" value="1"/>
</dbReference>
<accession>A0A6C0UF76</accession>
<name>A0A6C0UF76_9EURY</name>
<dbReference type="Gene3D" id="3.30.110.70">
    <property type="entry name" value="Hypothetical protein apc22750. Chain B"/>
    <property type="match status" value="1"/>
</dbReference>
<reference evidence="4 5" key="1">
    <citation type="submission" date="2020-02" db="EMBL/GenBank/DDBJ databases">
        <title>Whole genome sequence of Halogeometricum borinquense strain wsp4.</title>
        <authorList>
            <person name="Verma D.K."/>
            <person name="Gopal K."/>
            <person name="Prasad E.S."/>
        </authorList>
    </citation>
    <scope>NUCLEOTIDE SEQUENCE [LARGE SCALE GENOMIC DNA]</scope>
    <source>
        <strain evidence="5">wsp4</strain>
    </source>
</reference>
<dbReference type="InterPro" id="IPR002765">
    <property type="entry name" value="UPF0145_YbjQ-like"/>
</dbReference>
<gene>
    <name evidence="4" type="ORF">G3I44_07240</name>
</gene>
<feature type="compositionally biased region" description="Basic and acidic residues" evidence="3">
    <location>
        <begin position="116"/>
        <end position="129"/>
    </location>
</feature>
<evidence type="ECO:0000256" key="3">
    <source>
        <dbReference type="SAM" id="MobiDB-lite"/>
    </source>
</evidence>
<comment type="similarity">
    <text evidence="1 2">Belongs to the UPF0145 family.</text>
</comment>
<evidence type="ECO:0000256" key="2">
    <source>
        <dbReference type="HAMAP-Rule" id="MF_00338"/>
    </source>
</evidence>
<dbReference type="SUPFAM" id="SSF117782">
    <property type="entry name" value="YbjQ-like"/>
    <property type="match status" value="1"/>
</dbReference>
<dbReference type="Pfam" id="PF01906">
    <property type="entry name" value="YbjQ_1"/>
    <property type="match status" value="1"/>
</dbReference>
<sequence length="129" mass="13729">MLSTTTESVPGREVVEVLGVVRGNTVRARNVGRDVTQSLRNLVGGELNSYTGLMTDARDEAEKRMQEEAEAVGADAVVNVRFTTSDVAQSAAEILAYGTAVRLADETTSDGAGEVTKSDDADRTDHPEE</sequence>
<dbReference type="AlphaFoldDB" id="A0A6C0UF76"/>
<dbReference type="PANTHER" id="PTHR34068">
    <property type="entry name" value="UPF0145 PROTEIN YBJQ"/>
    <property type="match status" value="1"/>
</dbReference>